<dbReference type="AlphaFoldDB" id="A0A5N7AE55"/>
<reference evidence="2 3" key="1">
    <citation type="submission" date="2019-04" db="EMBL/GenBank/DDBJ databases">
        <title>Friends and foes A comparative genomics studyof 23 Aspergillus species from section Flavi.</title>
        <authorList>
            <consortium name="DOE Joint Genome Institute"/>
            <person name="Kjaerbolling I."/>
            <person name="Vesth T."/>
            <person name="Frisvad J.C."/>
            <person name="Nybo J.L."/>
            <person name="Theobald S."/>
            <person name="Kildgaard S."/>
            <person name="Isbrandt T."/>
            <person name="Kuo A."/>
            <person name="Sato A."/>
            <person name="Lyhne E.K."/>
            <person name="Kogle M.E."/>
            <person name="Wiebenga A."/>
            <person name="Kun R.S."/>
            <person name="Lubbers R.J."/>
            <person name="Makela M.R."/>
            <person name="Barry K."/>
            <person name="Chovatia M."/>
            <person name="Clum A."/>
            <person name="Daum C."/>
            <person name="Haridas S."/>
            <person name="He G."/>
            <person name="LaButti K."/>
            <person name="Lipzen A."/>
            <person name="Mondo S."/>
            <person name="Riley R."/>
            <person name="Salamov A."/>
            <person name="Simmons B.A."/>
            <person name="Magnuson J.K."/>
            <person name="Henrissat B."/>
            <person name="Mortensen U.H."/>
            <person name="Larsen T.O."/>
            <person name="Devries R.P."/>
            <person name="Grigoriev I.V."/>
            <person name="Machida M."/>
            <person name="Baker S.E."/>
            <person name="Andersen M.R."/>
        </authorList>
    </citation>
    <scope>NUCLEOTIDE SEQUENCE [LARGE SCALE GENOMIC DNA]</scope>
    <source>
        <strain evidence="2 3">CBS 763.97</strain>
    </source>
</reference>
<proteinExistence type="predicted"/>
<gene>
    <name evidence="2" type="ORF">BDV27DRAFT_73450</name>
</gene>
<evidence type="ECO:0000256" key="1">
    <source>
        <dbReference type="SAM" id="Phobius"/>
    </source>
</evidence>
<protein>
    <submittedName>
        <fullName evidence="2">Uncharacterized protein</fullName>
    </submittedName>
</protein>
<evidence type="ECO:0000313" key="3">
    <source>
        <dbReference type="Proteomes" id="UP000326268"/>
    </source>
</evidence>
<dbReference type="GeneID" id="43661892"/>
<accession>A0A5N7AE55</accession>
<name>A0A5N7AE55_9EURO</name>
<organism evidence="2 3">
    <name type="scientific">Aspergillus caelatus</name>
    <dbReference type="NCBI Taxonomy" id="61420"/>
    <lineage>
        <taxon>Eukaryota</taxon>
        <taxon>Fungi</taxon>
        <taxon>Dikarya</taxon>
        <taxon>Ascomycota</taxon>
        <taxon>Pezizomycotina</taxon>
        <taxon>Eurotiomycetes</taxon>
        <taxon>Eurotiomycetidae</taxon>
        <taxon>Eurotiales</taxon>
        <taxon>Aspergillaceae</taxon>
        <taxon>Aspergillus</taxon>
        <taxon>Aspergillus subgen. Circumdati</taxon>
    </lineage>
</organism>
<dbReference type="RefSeq" id="XP_031930527.1">
    <property type="nucleotide sequence ID" value="XM_032077446.1"/>
</dbReference>
<dbReference type="EMBL" id="ML737598">
    <property type="protein sequence ID" value="KAE8367446.1"/>
    <property type="molecule type" value="Genomic_DNA"/>
</dbReference>
<keyword evidence="1" id="KW-0472">Membrane</keyword>
<keyword evidence="1" id="KW-0812">Transmembrane</keyword>
<keyword evidence="1" id="KW-1133">Transmembrane helix</keyword>
<dbReference type="Proteomes" id="UP000326268">
    <property type="component" value="Unassembled WGS sequence"/>
</dbReference>
<sequence length="90" mass="10453">MRFKHDMPRSFSLFVYCLGVVVVTPILVYLCFVPLLLKLLVMFCHLIPKMPPISPSGIEWDASSGELVHKIEVKFSFYAYRCFRIFGYSL</sequence>
<feature type="transmembrane region" description="Helical" evidence="1">
    <location>
        <begin position="13"/>
        <end position="41"/>
    </location>
</feature>
<keyword evidence="3" id="KW-1185">Reference proteome</keyword>
<evidence type="ECO:0000313" key="2">
    <source>
        <dbReference type="EMBL" id="KAE8367446.1"/>
    </source>
</evidence>